<sequence>MPCCFASMVAKLAGVTTEAIQTATASPEPSASEAKIQEEEHDLVDEDIPAVREEDTDLWFILDTDAL</sequence>
<comment type="caution">
    <text evidence="1">The sequence shown here is derived from an EMBL/GenBank/DDBJ whole genome shotgun (WGS) entry which is preliminary data.</text>
</comment>
<keyword evidence="2" id="KW-1185">Reference proteome</keyword>
<proteinExistence type="predicted"/>
<name>A0ACB8EQ26_9SAUR</name>
<dbReference type="EMBL" id="CM037620">
    <property type="protein sequence ID" value="KAH7994453.1"/>
    <property type="molecule type" value="Genomic_DNA"/>
</dbReference>
<accession>A0ACB8EQ26</accession>
<dbReference type="Proteomes" id="UP000827872">
    <property type="component" value="Linkage Group LG07"/>
</dbReference>
<organism evidence="1 2">
    <name type="scientific">Sphaerodactylus townsendi</name>
    <dbReference type="NCBI Taxonomy" id="933632"/>
    <lineage>
        <taxon>Eukaryota</taxon>
        <taxon>Metazoa</taxon>
        <taxon>Chordata</taxon>
        <taxon>Craniata</taxon>
        <taxon>Vertebrata</taxon>
        <taxon>Euteleostomi</taxon>
        <taxon>Lepidosauria</taxon>
        <taxon>Squamata</taxon>
        <taxon>Bifurcata</taxon>
        <taxon>Gekkota</taxon>
        <taxon>Sphaerodactylidae</taxon>
        <taxon>Sphaerodactylus</taxon>
    </lineage>
</organism>
<evidence type="ECO:0000313" key="2">
    <source>
        <dbReference type="Proteomes" id="UP000827872"/>
    </source>
</evidence>
<protein>
    <submittedName>
        <fullName evidence="1">Uncharacterized protein</fullName>
    </submittedName>
</protein>
<gene>
    <name evidence="1" type="ORF">K3G42_007358</name>
</gene>
<reference evidence="1" key="1">
    <citation type="submission" date="2021-08" db="EMBL/GenBank/DDBJ databases">
        <title>The first chromosome-level gecko genome reveals the dynamic sex chromosomes of Neotropical dwarf geckos (Sphaerodactylidae: Sphaerodactylus).</title>
        <authorList>
            <person name="Pinto B.J."/>
            <person name="Keating S.E."/>
            <person name="Gamble T."/>
        </authorList>
    </citation>
    <scope>NUCLEOTIDE SEQUENCE</scope>
    <source>
        <strain evidence="1">TG3544</strain>
    </source>
</reference>
<evidence type="ECO:0000313" key="1">
    <source>
        <dbReference type="EMBL" id="KAH7994453.1"/>
    </source>
</evidence>